<dbReference type="InterPro" id="IPR052360">
    <property type="entry name" value="Transcr_Regulatory_Proteins"/>
</dbReference>
<evidence type="ECO:0000256" key="2">
    <source>
        <dbReference type="ARBA" id="ARBA00022833"/>
    </source>
</evidence>
<dbReference type="CDD" id="cd00067">
    <property type="entry name" value="GAL4"/>
    <property type="match status" value="1"/>
</dbReference>
<name>A0AAJ0CV61_9HYPO</name>
<dbReference type="GO" id="GO:0003677">
    <property type="term" value="F:DNA binding"/>
    <property type="evidence" value="ECO:0007669"/>
    <property type="project" value="UniProtKB-KW"/>
</dbReference>
<gene>
    <name evidence="8" type="ORF">QQS21_003783</name>
</gene>
<protein>
    <recommendedName>
        <fullName evidence="7">Zn(2)-C6 fungal-type domain-containing protein</fullName>
    </recommendedName>
</protein>
<evidence type="ECO:0000313" key="9">
    <source>
        <dbReference type="Proteomes" id="UP001251528"/>
    </source>
</evidence>
<keyword evidence="5" id="KW-0804">Transcription</keyword>
<keyword evidence="4" id="KW-0238">DNA-binding</keyword>
<dbReference type="InterPro" id="IPR036864">
    <property type="entry name" value="Zn2-C6_fun-type_DNA-bd_sf"/>
</dbReference>
<keyword evidence="2" id="KW-0862">Zinc</keyword>
<dbReference type="EMBL" id="JASWJB010000051">
    <property type="protein sequence ID" value="KAK2605829.1"/>
    <property type="molecule type" value="Genomic_DNA"/>
</dbReference>
<dbReference type="PANTHER" id="PTHR36206:SF4">
    <property type="entry name" value="HYPOTHETICAL CONSERVED PROTEIN (EUROFUNG)-RELATED"/>
    <property type="match status" value="1"/>
</dbReference>
<evidence type="ECO:0000259" key="7">
    <source>
        <dbReference type="Pfam" id="PF00172"/>
    </source>
</evidence>
<dbReference type="AlphaFoldDB" id="A0AAJ0CV61"/>
<accession>A0AAJ0CV61</accession>
<keyword evidence="6" id="KW-0539">Nucleus</keyword>
<comment type="caution">
    <text evidence="8">The sequence shown here is derived from an EMBL/GenBank/DDBJ whole genome shotgun (WGS) entry which is preliminary data.</text>
</comment>
<dbReference type="InterPro" id="IPR001138">
    <property type="entry name" value="Zn2Cys6_DnaBD"/>
</dbReference>
<dbReference type="SUPFAM" id="SSF57701">
    <property type="entry name" value="Zn2/Cys6 DNA-binding domain"/>
    <property type="match status" value="1"/>
</dbReference>
<evidence type="ECO:0000313" key="8">
    <source>
        <dbReference type="EMBL" id="KAK2605829.1"/>
    </source>
</evidence>
<evidence type="ECO:0000256" key="5">
    <source>
        <dbReference type="ARBA" id="ARBA00023163"/>
    </source>
</evidence>
<organism evidence="8 9">
    <name type="scientific">Conoideocrella luteorostrata</name>
    <dbReference type="NCBI Taxonomy" id="1105319"/>
    <lineage>
        <taxon>Eukaryota</taxon>
        <taxon>Fungi</taxon>
        <taxon>Dikarya</taxon>
        <taxon>Ascomycota</taxon>
        <taxon>Pezizomycotina</taxon>
        <taxon>Sordariomycetes</taxon>
        <taxon>Hypocreomycetidae</taxon>
        <taxon>Hypocreales</taxon>
        <taxon>Clavicipitaceae</taxon>
        <taxon>Conoideocrella</taxon>
    </lineage>
</organism>
<dbReference type="GO" id="GO:0000981">
    <property type="term" value="F:DNA-binding transcription factor activity, RNA polymerase II-specific"/>
    <property type="evidence" value="ECO:0007669"/>
    <property type="project" value="InterPro"/>
</dbReference>
<evidence type="ECO:0000256" key="1">
    <source>
        <dbReference type="ARBA" id="ARBA00022723"/>
    </source>
</evidence>
<evidence type="ECO:0000256" key="3">
    <source>
        <dbReference type="ARBA" id="ARBA00023015"/>
    </source>
</evidence>
<keyword evidence="3" id="KW-0805">Transcription regulation</keyword>
<evidence type="ECO:0000256" key="4">
    <source>
        <dbReference type="ARBA" id="ARBA00023125"/>
    </source>
</evidence>
<keyword evidence="1" id="KW-0479">Metal-binding</keyword>
<keyword evidence="9" id="KW-1185">Reference proteome</keyword>
<proteinExistence type="predicted"/>
<feature type="domain" description="Zn(2)-C6 fungal-type" evidence="7">
    <location>
        <begin position="15"/>
        <end position="42"/>
    </location>
</feature>
<sequence length="283" mass="31218">MLIAQESWTNPHPGKKRHVKCDETKPACKNCIKWAGFCGGYEAINTNHKAATIKKAIIALPSPDLEATSSPEEFEIPPSDYFWQFQSSESLSPPASIDSQTSPYAYPSYPAQLAGSYYTPTTSSAVFDDTFWQLTLPQLVQDNTAIRYANLAVQTLIFAKGPASITCGKPNSVCDYYGEALVCYGLALSETRRATAWQTDTRVAVLCCMFFVIFETLNGDKEAAQAHLQSGQRLLGELGPDDFRQELRNVSRYLAQQTGEFAMDGSSHFAGDERCSILESLVF</sequence>
<reference evidence="8" key="1">
    <citation type="submission" date="2023-06" db="EMBL/GenBank/DDBJ databases">
        <title>Conoideocrella luteorostrata (Hypocreales: Clavicipitaceae), a potential biocontrol fungus for elongate hemlock scale in United States Christmas tree production areas.</title>
        <authorList>
            <person name="Barrett H."/>
            <person name="Lovett B."/>
            <person name="Macias A.M."/>
            <person name="Stajich J.E."/>
            <person name="Kasson M.T."/>
        </authorList>
    </citation>
    <scope>NUCLEOTIDE SEQUENCE</scope>
    <source>
        <strain evidence="8">ARSEF 14590</strain>
    </source>
</reference>
<evidence type="ECO:0000256" key="6">
    <source>
        <dbReference type="ARBA" id="ARBA00023242"/>
    </source>
</evidence>
<dbReference type="Pfam" id="PF00172">
    <property type="entry name" value="Zn_clus"/>
    <property type="match status" value="1"/>
</dbReference>
<dbReference type="Proteomes" id="UP001251528">
    <property type="component" value="Unassembled WGS sequence"/>
</dbReference>
<dbReference type="GO" id="GO:0008270">
    <property type="term" value="F:zinc ion binding"/>
    <property type="evidence" value="ECO:0007669"/>
    <property type="project" value="InterPro"/>
</dbReference>
<dbReference type="PANTHER" id="PTHR36206">
    <property type="entry name" value="ASPERCRYPTIN BIOSYNTHESIS CLUSTER-SPECIFIC TRANSCRIPTION REGULATOR ATNN-RELATED"/>
    <property type="match status" value="1"/>
</dbReference>